<feature type="domain" description="Release factor glutamine methyltransferase N-terminal" evidence="7">
    <location>
        <begin position="6"/>
        <end position="76"/>
    </location>
</feature>
<feature type="binding site" evidence="5">
    <location>
        <position position="145"/>
    </location>
    <ligand>
        <name>S-adenosyl-L-methionine</name>
        <dbReference type="ChEBI" id="CHEBI:59789"/>
    </ligand>
</feature>
<dbReference type="InterPro" id="IPR007848">
    <property type="entry name" value="Small_mtfrase_dom"/>
</dbReference>
<evidence type="ECO:0000256" key="2">
    <source>
        <dbReference type="ARBA" id="ARBA00022679"/>
    </source>
</evidence>
<comment type="function">
    <text evidence="5">Methylates the class 1 translation termination release factors RF1/PrfA and RF2/PrfB on the glutamine residue of the universally conserved GGQ motif.</text>
</comment>
<evidence type="ECO:0000256" key="4">
    <source>
        <dbReference type="ARBA" id="ARBA00048391"/>
    </source>
</evidence>
<evidence type="ECO:0000313" key="8">
    <source>
        <dbReference type="EMBL" id="TLD69678.1"/>
    </source>
</evidence>
<dbReference type="Gene3D" id="1.10.8.10">
    <property type="entry name" value="DNA helicase RuvA subunit, C-terminal domain"/>
    <property type="match status" value="1"/>
</dbReference>
<evidence type="ECO:0000259" key="6">
    <source>
        <dbReference type="Pfam" id="PF05175"/>
    </source>
</evidence>
<feature type="domain" description="Methyltransferase small" evidence="6">
    <location>
        <begin position="105"/>
        <end position="195"/>
    </location>
</feature>
<dbReference type="NCBIfam" id="TIGR03534">
    <property type="entry name" value="RF_mod_PrmC"/>
    <property type="match status" value="1"/>
</dbReference>
<protein>
    <recommendedName>
        <fullName evidence="5">Release factor glutamine methyltransferase</fullName>
        <shortName evidence="5">RF MTase</shortName>
        <ecNumber evidence="5">2.1.1.297</ecNumber>
    </recommendedName>
    <alternativeName>
        <fullName evidence="5">N5-glutamine methyltransferase PrmC</fullName>
    </alternativeName>
    <alternativeName>
        <fullName evidence="5">Protein-(glutamine-N5) MTase PrmC</fullName>
    </alternativeName>
    <alternativeName>
        <fullName evidence="5">Protein-glutamine N-methyltransferase PrmC</fullName>
    </alternativeName>
</protein>
<reference evidence="8 9" key="1">
    <citation type="submission" date="2019-05" db="EMBL/GenBank/DDBJ databases">
        <title>Verrucobacter flavum gen. nov., sp. nov. a new member of the family Verrucomicrobiaceae.</title>
        <authorList>
            <person name="Szuroczki S."/>
            <person name="Abbaszade G."/>
            <person name="Szabo A."/>
            <person name="Felfoldi T."/>
            <person name="Schumann P."/>
            <person name="Boka K."/>
            <person name="Keki Z."/>
            <person name="Toumi M."/>
            <person name="Toth E."/>
        </authorList>
    </citation>
    <scope>NUCLEOTIDE SEQUENCE [LARGE SCALE GENOMIC DNA]</scope>
    <source>
        <strain evidence="8 9">MG-N-17</strain>
    </source>
</reference>
<comment type="caution">
    <text evidence="5">Lacks conserved residue(s) required for the propagation of feature annotation.</text>
</comment>
<dbReference type="HAMAP" id="MF_02126">
    <property type="entry name" value="RF_methyltr_PrmC"/>
    <property type="match status" value="1"/>
</dbReference>
<keyword evidence="9" id="KW-1185">Reference proteome</keyword>
<comment type="similarity">
    <text evidence="5">Belongs to the protein N5-glutamine methyltransferase family. PrmC subfamily.</text>
</comment>
<dbReference type="RefSeq" id="WP_138087507.1">
    <property type="nucleotide sequence ID" value="NZ_VAUV01000012.1"/>
</dbReference>
<dbReference type="InterPro" id="IPR040758">
    <property type="entry name" value="PrmC_N"/>
</dbReference>
<evidence type="ECO:0000259" key="7">
    <source>
        <dbReference type="Pfam" id="PF17827"/>
    </source>
</evidence>
<feature type="binding site" evidence="5">
    <location>
        <begin position="122"/>
        <end position="126"/>
    </location>
    <ligand>
        <name>S-adenosyl-L-methionine</name>
        <dbReference type="ChEBI" id="CHEBI:59789"/>
    </ligand>
</feature>
<dbReference type="PANTHER" id="PTHR18895:SF74">
    <property type="entry name" value="MTRF1L RELEASE FACTOR GLUTAMINE METHYLTRANSFERASE"/>
    <property type="match status" value="1"/>
</dbReference>
<gene>
    <name evidence="5 8" type="primary">prmC</name>
    <name evidence="8" type="ORF">FEM03_17130</name>
</gene>
<dbReference type="AlphaFoldDB" id="A0A5R8KBJ9"/>
<dbReference type="EC" id="2.1.1.297" evidence="5"/>
<accession>A0A5R8KBJ9</accession>
<comment type="caution">
    <text evidence="8">The sequence shown here is derived from an EMBL/GenBank/DDBJ whole genome shotgun (WGS) entry which is preliminary data.</text>
</comment>
<dbReference type="NCBIfam" id="TIGR00536">
    <property type="entry name" value="hemK_fam"/>
    <property type="match status" value="1"/>
</dbReference>
<dbReference type="InterPro" id="IPR004556">
    <property type="entry name" value="HemK-like"/>
</dbReference>
<dbReference type="SUPFAM" id="SSF53335">
    <property type="entry name" value="S-adenosyl-L-methionine-dependent methyltransferases"/>
    <property type="match status" value="1"/>
</dbReference>
<name>A0A5R8KBJ9_9BACT</name>
<dbReference type="InterPro" id="IPR029063">
    <property type="entry name" value="SAM-dependent_MTases_sf"/>
</dbReference>
<organism evidence="8 9">
    <name type="scientific">Phragmitibacter flavus</name>
    <dbReference type="NCBI Taxonomy" id="2576071"/>
    <lineage>
        <taxon>Bacteria</taxon>
        <taxon>Pseudomonadati</taxon>
        <taxon>Verrucomicrobiota</taxon>
        <taxon>Verrucomicrobiia</taxon>
        <taxon>Verrucomicrobiales</taxon>
        <taxon>Verrucomicrobiaceae</taxon>
        <taxon>Phragmitibacter</taxon>
    </lineage>
</organism>
<dbReference type="Proteomes" id="UP000306196">
    <property type="component" value="Unassembled WGS sequence"/>
</dbReference>
<evidence type="ECO:0000256" key="5">
    <source>
        <dbReference type="HAMAP-Rule" id="MF_02126"/>
    </source>
</evidence>
<keyword evidence="1 5" id="KW-0489">Methyltransferase</keyword>
<dbReference type="InterPro" id="IPR050320">
    <property type="entry name" value="N5-glutamine_MTase"/>
</dbReference>
<evidence type="ECO:0000256" key="3">
    <source>
        <dbReference type="ARBA" id="ARBA00022691"/>
    </source>
</evidence>
<dbReference type="PANTHER" id="PTHR18895">
    <property type="entry name" value="HEMK METHYLTRANSFERASE"/>
    <property type="match status" value="1"/>
</dbReference>
<keyword evidence="3 5" id="KW-0949">S-adenosyl-L-methionine</keyword>
<dbReference type="Pfam" id="PF17827">
    <property type="entry name" value="PrmC_N"/>
    <property type="match status" value="1"/>
</dbReference>
<keyword evidence="2 5" id="KW-0808">Transferase</keyword>
<evidence type="ECO:0000256" key="1">
    <source>
        <dbReference type="ARBA" id="ARBA00022603"/>
    </source>
</evidence>
<dbReference type="EMBL" id="VAUV01000012">
    <property type="protein sequence ID" value="TLD69678.1"/>
    <property type="molecule type" value="Genomic_DNA"/>
</dbReference>
<proteinExistence type="inferred from homology"/>
<dbReference type="CDD" id="cd02440">
    <property type="entry name" value="AdoMet_MTases"/>
    <property type="match status" value="1"/>
</dbReference>
<dbReference type="GO" id="GO:0032259">
    <property type="term" value="P:methylation"/>
    <property type="evidence" value="ECO:0007669"/>
    <property type="project" value="UniProtKB-KW"/>
</dbReference>
<dbReference type="GO" id="GO:0102559">
    <property type="term" value="F:peptide chain release factor N(5)-glutamine methyltransferase activity"/>
    <property type="evidence" value="ECO:0007669"/>
    <property type="project" value="UniProtKB-EC"/>
</dbReference>
<comment type="catalytic activity">
    <reaction evidence="4 5">
        <text>L-glutaminyl-[peptide chain release factor] + S-adenosyl-L-methionine = N(5)-methyl-L-glutaminyl-[peptide chain release factor] + S-adenosyl-L-homocysteine + H(+)</text>
        <dbReference type="Rhea" id="RHEA:42896"/>
        <dbReference type="Rhea" id="RHEA-COMP:10271"/>
        <dbReference type="Rhea" id="RHEA-COMP:10272"/>
        <dbReference type="ChEBI" id="CHEBI:15378"/>
        <dbReference type="ChEBI" id="CHEBI:30011"/>
        <dbReference type="ChEBI" id="CHEBI:57856"/>
        <dbReference type="ChEBI" id="CHEBI:59789"/>
        <dbReference type="ChEBI" id="CHEBI:61891"/>
        <dbReference type="EC" id="2.1.1.297"/>
    </reaction>
</comment>
<dbReference type="InterPro" id="IPR019874">
    <property type="entry name" value="RF_methyltr_PrmC"/>
</dbReference>
<evidence type="ECO:0000313" key="9">
    <source>
        <dbReference type="Proteomes" id="UP000306196"/>
    </source>
</evidence>
<dbReference type="OrthoDB" id="9800643at2"/>
<dbReference type="Pfam" id="PF05175">
    <property type="entry name" value="MTS"/>
    <property type="match status" value="1"/>
</dbReference>
<feature type="binding site" evidence="5">
    <location>
        <position position="190"/>
    </location>
    <ligand>
        <name>S-adenosyl-L-methionine</name>
        <dbReference type="ChEBI" id="CHEBI:59789"/>
    </ligand>
</feature>
<dbReference type="Gene3D" id="3.40.50.150">
    <property type="entry name" value="Vaccinia Virus protein VP39"/>
    <property type="match status" value="1"/>
</dbReference>
<sequence>MKLLLETLNSGAEYLAKRQVEDARLNMEHLLAHVLGCRRLDLYLRFDLALEEAQLQPLRVLLKRRGEGEPLQHLLGTVPFYGSDFVSDARALIPRPETEHLVHLLVEKKLAEKVPGTVLDMGTGSGCIGLSLAKAWPGAQVTLADVSEDALELARLNATRLKLEGRNVRFVRSDLFEELQGHQFDLIVANLPYIPTGEMGSLSREVLRDPRLALDGGESGLEIVDRLIEGCPARMKKGGMLALELHHDQANAVLNRLQLAGFSEMHGAQDLSGIERFVFATAPEIDVDAEVVEAVETESVAEEDR</sequence>